<dbReference type="Proteomes" id="UP000438182">
    <property type="component" value="Unassembled WGS sequence"/>
</dbReference>
<dbReference type="CDD" id="cd00483">
    <property type="entry name" value="HPPK"/>
    <property type="match status" value="1"/>
</dbReference>
<reference evidence="10 11" key="1">
    <citation type="submission" date="2019-12" db="EMBL/GenBank/DDBJ databases">
        <authorList>
            <person name="Kim Y.S."/>
        </authorList>
    </citation>
    <scope>NUCLEOTIDE SEQUENCE [LARGE SCALE GENOMIC DNA]</scope>
    <source>
        <strain evidence="10 11">MMS17-SY077</strain>
    </source>
</reference>
<comment type="catalytic activity">
    <reaction evidence="1">
        <text>6-hydroxymethyl-7,8-dihydropterin + ATP = (7,8-dihydropterin-6-yl)methyl diphosphate + AMP + H(+)</text>
        <dbReference type="Rhea" id="RHEA:11412"/>
        <dbReference type="ChEBI" id="CHEBI:15378"/>
        <dbReference type="ChEBI" id="CHEBI:30616"/>
        <dbReference type="ChEBI" id="CHEBI:44841"/>
        <dbReference type="ChEBI" id="CHEBI:72950"/>
        <dbReference type="ChEBI" id="CHEBI:456215"/>
        <dbReference type="EC" id="2.7.6.3"/>
    </reaction>
</comment>
<dbReference type="InterPro" id="IPR035907">
    <property type="entry name" value="Hppk_sf"/>
</dbReference>
<proteinExistence type="predicted"/>
<evidence type="ECO:0000256" key="6">
    <source>
        <dbReference type="ARBA" id="ARBA00022777"/>
    </source>
</evidence>
<dbReference type="EC" id="2.7.6.3" evidence="3"/>
<dbReference type="GO" id="GO:0016301">
    <property type="term" value="F:kinase activity"/>
    <property type="evidence" value="ECO:0007669"/>
    <property type="project" value="UniProtKB-KW"/>
</dbReference>
<evidence type="ECO:0000256" key="4">
    <source>
        <dbReference type="ARBA" id="ARBA00022679"/>
    </source>
</evidence>
<dbReference type="UniPathway" id="UPA00077">
    <property type="reaction ID" value="UER00155"/>
</dbReference>
<dbReference type="SUPFAM" id="SSF55083">
    <property type="entry name" value="6-hydroxymethyl-7,8-dihydropterin pyrophosphokinase, HPPK"/>
    <property type="match status" value="1"/>
</dbReference>
<dbReference type="GO" id="GO:0046654">
    <property type="term" value="P:tetrahydrofolate biosynthetic process"/>
    <property type="evidence" value="ECO:0007669"/>
    <property type="project" value="UniProtKB-UniPathway"/>
</dbReference>
<evidence type="ECO:0000259" key="9">
    <source>
        <dbReference type="Pfam" id="PF01288"/>
    </source>
</evidence>
<dbReference type="PANTHER" id="PTHR43071">
    <property type="entry name" value="2-AMINO-4-HYDROXY-6-HYDROXYMETHYLDIHYDROPTERIDINE PYROPHOSPHOKINASE"/>
    <property type="match status" value="1"/>
</dbReference>
<organism evidence="10 11">
    <name type="scientific">Agromyces seonyuensis</name>
    <dbReference type="NCBI Taxonomy" id="2662446"/>
    <lineage>
        <taxon>Bacteria</taxon>
        <taxon>Bacillati</taxon>
        <taxon>Actinomycetota</taxon>
        <taxon>Actinomycetes</taxon>
        <taxon>Micrococcales</taxon>
        <taxon>Microbacteriaceae</taxon>
        <taxon>Agromyces</taxon>
    </lineage>
</organism>
<keyword evidence="11" id="KW-1185">Reference proteome</keyword>
<dbReference type="GO" id="GO:0003848">
    <property type="term" value="F:2-amino-4-hydroxy-6-hydroxymethyldihydropteridine diphosphokinase activity"/>
    <property type="evidence" value="ECO:0007669"/>
    <property type="project" value="UniProtKB-EC"/>
</dbReference>
<dbReference type="GO" id="GO:0046656">
    <property type="term" value="P:folic acid biosynthetic process"/>
    <property type="evidence" value="ECO:0007669"/>
    <property type="project" value="UniProtKB-KW"/>
</dbReference>
<dbReference type="RefSeq" id="WP_160425036.1">
    <property type="nucleotide sequence ID" value="NZ_WSTA01000047.1"/>
</dbReference>
<evidence type="ECO:0000256" key="5">
    <source>
        <dbReference type="ARBA" id="ARBA00022741"/>
    </source>
</evidence>
<keyword evidence="6 10" id="KW-0418">Kinase</keyword>
<comment type="caution">
    <text evidence="10">The sequence shown here is derived from an EMBL/GenBank/DDBJ whole genome shotgun (WGS) entry which is preliminary data.</text>
</comment>
<keyword evidence="8" id="KW-0289">Folate biosynthesis</keyword>
<dbReference type="GO" id="GO:0005524">
    <property type="term" value="F:ATP binding"/>
    <property type="evidence" value="ECO:0007669"/>
    <property type="project" value="UniProtKB-KW"/>
</dbReference>
<name>A0A6I4P2V1_9MICO</name>
<evidence type="ECO:0000256" key="3">
    <source>
        <dbReference type="ARBA" id="ARBA00013253"/>
    </source>
</evidence>
<evidence type="ECO:0000256" key="2">
    <source>
        <dbReference type="ARBA" id="ARBA00005051"/>
    </source>
</evidence>
<keyword evidence="4 10" id="KW-0808">Transferase</keyword>
<comment type="pathway">
    <text evidence="2">Cofactor biosynthesis; tetrahydrofolate biosynthesis; 2-amino-4-hydroxy-6-hydroxymethyl-7,8-dihydropteridine diphosphate from 7,8-dihydroneopterin triphosphate: step 4/4.</text>
</comment>
<accession>A0A6I4P2V1</accession>
<keyword evidence="5" id="KW-0547">Nucleotide-binding</keyword>
<sequence length="178" mass="18758">MTPDAAGGARAERLAVIAYGSNLGDRAALLDAAVADLGAAAGVRLVDESPRYETPAQKLTGVDEGAPRYLNGVVRVATTLDPLDLLDVLQAIEAAHGRVRVERWGDRTLDLDLIDVEGLDHEDARLTLPHPRAAERAFVLQPWLDLDPAAVLDGRSVAELRAAAADVVVRADATGSPS</sequence>
<dbReference type="NCBIfam" id="TIGR01498">
    <property type="entry name" value="folK"/>
    <property type="match status" value="1"/>
</dbReference>
<gene>
    <name evidence="10" type="primary">folK</name>
    <name evidence="10" type="ORF">GB864_11125</name>
</gene>
<evidence type="ECO:0000256" key="1">
    <source>
        <dbReference type="ARBA" id="ARBA00000198"/>
    </source>
</evidence>
<keyword evidence="7" id="KW-0067">ATP-binding</keyword>
<dbReference type="AlphaFoldDB" id="A0A6I4P2V1"/>
<evidence type="ECO:0000313" key="10">
    <source>
        <dbReference type="EMBL" id="MWB99095.1"/>
    </source>
</evidence>
<dbReference type="InterPro" id="IPR000550">
    <property type="entry name" value="Hppk"/>
</dbReference>
<dbReference type="PANTHER" id="PTHR43071:SF1">
    <property type="entry name" value="2-AMINO-4-HYDROXY-6-HYDROXYMETHYLDIHYDROPTERIDINE PYROPHOSPHOKINASE"/>
    <property type="match status" value="1"/>
</dbReference>
<dbReference type="Pfam" id="PF01288">
    <property type="entry name" value="HPPK"/>
    <property type="match status" value="1"/>
</dbReference>
<dbReference type="Gene3D" id="3.30.70.560">
    <property type="entry name" value="7,8-Dihydro-6-hydroxymethylpterin-pyrophosphokinase HPPK"/>
    <property type="match status" value="1"/>
</dbReference>
<feature type="domain" description="7,8-dihydro-6-hydroxymethylpterin-pyrophosphokinase" evidence="9">
    <location>
        <begin position="16"/>
        <end position="148"/>
    </location>
</feature>
<evidence type="ECO:0000256" key="7">
    <source>
        <dbReference type="ARBA" id="ARBA00022840"/>
    </source>
</evidence>
<protein>
    <recommendedName>
        <fullName evidence="3">2-amino-4-hydroxy-6-hydroxymethyldihydropteridine diphosphokinase</fullName>
        <ecNumber evidence="3">2.7.6.3</ecNumber>
    </recommendedName>
</protein>
<dbReference type="EMBL" id="WSTA01000047">
    <property type="protein sequence ID" value="MWB99095.1"/>
    <property type="molecule type" value="Genomic_DNA"/>
</dbReference>
<evidence type="ECO:0000256" key="8">
    <source>
        <dbReference type="ARBA" id="ARBA00022909"/>
    </source>
</evidence>
<evidence type="ECO:0000313" key="11">
    <source>
        <dbReference type="Proteomes" id="UP000438182"/>
    </source>
</evidence>